<dbReference type="Pfam" id="PF09334">
    <property type="entry name" value="tRNA-synt_1g"/>
    <property type="match status" value="1"/>
</dbReference>
<protein>
    <recommendedName>
        <fullName evidence="2">methionine--tRNA ligase</fullName>
        <ecNumber evidence="2">6.1.1.10</ecNumber>
    </recommendedName>
    <alternativeName>
        <fullName evidence="9">Methionyl-tRNA synthetase</fullName>
    </alternativeName>
</protein>
<evidence type="ECO:0000256" key="6">
    <source>
        <dbReference type="ARBA" id="ARBA00022840"/>
    </source>
</evidence>
<comment type="subcellular location">
    <subcellularLocation>
        <location evidence="1">Cytoplasm</location>
    </subcellularLocation>
</comment>
<dbReference type="SUPFAM" id="SSF52374">
    <property type="entry name" value="Nucleotidylyl transferase"/>
    <property type="match status" value="1"/>
</dbReference>
<keyword evidence="4" id="KW-0436">Ligase</keyword>
<dbReference type="Gene3D" id="3.40.50.620">
    <property type="entry name" value="HUPs"/>
    <property type="match status" value="1"/>
</dbReference>
<dbReference type="GO" id="GO:0005829">
    <property type="term" value="C:cytosol"/>
    <property type="evidence" value="ECO:0007669"/>
    <property type="project" value="TreeGrafter"/>
</dbReference>
<reference evidence="12" key="1">
    <citation type="submission" date="2018-05" db="EMBL/GenBank/DDBJ databases">
        <authorList>
            <person name="Lanie J.A."/>
            <person name="Ng W.-L."/>
            <person name="Kazmierczak K.M."/>
            <person name="Andrzejewski T.M."/>
            <person name="Davidsen T.M."/>
            <person name="Wayne K.J."/>
            <person name="Tettelin H."/>
            <person name="Glass J.I."/>
            <person name="Rusch D."/>
            <person name="Podicherti R."/>
            <person name="Tsui H.-C.T."/>
            <person name="Winkler M.E."/>
        </authorList>
    </citation>
    <scope>NUCLEOTIDE SEQUENCE</scope>
</reference>
<name>A0A382YU71_9ZZZZ</name>
<dbReference type="FunFam" id="2.20.28.20:FF:000001">
    <property type="entry name" value="Methionine--tRNA ligase"/>
    <property type="match status" value="1"/>
</dbReference>
<dbReference type="AlphaFoldDB" id="A0A382YU71"/>
<dbReference type="PANTHER" id="PTHR45765:SF1">
    <property type="entry name" value="METHIONINE--TRNA LIGASE, CYTOPLASMIC"/>
    <property type="match status" value="1"/>
</dbReference>
<comment type="catalytic activity">
    <reaction evidence="10">
        <text>tRNA(Met) + L-methionine + ATP = L-methionyl-tRNA(Met) + AMP + diphosphate</text>
        <dbReference type="Rhea" id="RHEA:13481"/>
        <dbReference type="Rhea" id="RHEA-COMP:9667"/>
        <dbReference type="Rhea" id="RHEA-COMP:9698"/>
        <dbReference type="ChEBI" id="CHEBI:30616"/>
        <dbReference type="ChEBI" id="CHEBI:33019"/>
        <dbReference type="ChEBI" id="CHEBI:57844"/>
        <dbReference type="ChEBI" id="CHEBI:78442"/>
        <dbReference type="ChEBI" id="CHEBI:78530"/>
        <dbReference type="ChEBI" id="CHEBI:456215"/>
        <dbReference type="EC" id="6.1.1.10"/>
    </reaction>
</comment>
<dbReference type="PANTHER" id="PTHR45765">
    <property type="entry name" value="METHIONINE--TRNA LIGASE"/>
    <property type="match status" value="1"/>
</dbReference>
<dbReference type="InterPro" id="IPR033911">
    <property type="entry name" value="MetRS_core"/>
</dbReference>
<keyword evidence="8" id="KW-0030">Aminoacyl-tRNA synthetase</keyword>
<evidence type="ECO:0000256" key="9">
    <source>
        <dbReference type="ARBA" id="ARBA00030904"/>
    </source>
</evidence>
<dbReference type="InterPro" id="IPR023458">
    <property type="entry name" value="Met-tRNA_ligase_1"/>
</dbReference>
<evidence type="ECO:0000256" key="1">
    <source>
        <dbReference type="ARBA" id="ARBA00004496"/>
    </source>
</evidence>
<evidence type="ECO:0000313" key="12">
    <source>
        <dbReference type="EMBL" id="SVD86774.1"/>
    </source>
</evidence>
<dbReference type="InterPro" id="IPR001412">
    <property type="entry name" value="aa-tRNA-synth_I_CS"/>
</dbReference>
<proteinExistence type="predicted"/>
<organism evidence="12">
    <name type="scientific">marine metagenome</name>
    <dbReference type="NCBI Taxonomy" id="408172"/>
    <lineage>
        <taxon>unclassified sequences</taxon>
        <taxon>metagenomes</taxon>
        <taxon>ecological metagenomes</taxon>
    </lineage>
</organism>
<dbReference type="EC" id="6.1.1.10" evidence="2"/>
<evidence type="ECO:0000256" key="4">
    <source>
        <dbReference type="ARBA" id="ARBA00022598"/>
    </source>
</evidence>
<keyword evidence="3" id="KW-0963">Cytoplasm</keyword>
<evidence type="ECO:0000256" key="7">
    <source>
        <dbReference type="ARBA" id="ARBA00022917"/>
    </source>
</evidence>
<evidence type="ECO:0000256" key="2">
    <source>
        <dbReference type="ARBA" id="ARBA00012838"/>
    </source>
</evidence>
<dbReference type="GO" id="GO:0006431">
    <property type="term" value="P:methionyl-tRNA aminoacylation"/>
    <property type="evidence" value="ECO:0007669"/>
    <property type="project" value="InterPro"/>
</dbReference>
<dbReference type="GO" id="GO:0005524">
    <property type="term" value="F:ATP binding"/>
    <property type="evidence" value="ECO:0007669"/>
    <property type="project" value="UniProtKB-KW"/>
</dbReference>
<dbReference type="InterPro" id="IPR014729">
    <property type="entry name" value="Rossmann-like_a/b/a_fold"/>
</dbReference>
<dbReference type="PRINTS" id="PR01041">
    <property type="entry name" value="TRNASYNTHMET"/>
</dbReference>
<evidence type="ECO:0000256" key="5">
    <source>
        <dbReference type="ARBA" id="ARBA00022741"/>
    </source>
</evidence>
<dbReference type="EMBL" id="UINC01178555">
    <property type="protein sequence ID" value="SVD86774.1"/>
    <property type="molecule type" value="Genomic_DNA"/>
</dbReference>
<feature type="non-terminal residue" evidence="12">
    <location>
        <position position="241"/>
    </location>
</feature>
<gene>
    <name evidence="12" type="ORF">METZ01_LOCUS439628</name>
</gene>
<keyword evidence="5" id="KW-0547">Nucleotide-binding</keyword>
<evidence type="ECO:0000256" key="3">
    <source>
        <dbReference type="ARBA" id="ARBA00022490"/>
    </source>
</evidence>
<feature type="domain" description="Methionyl/Leucyl tRNA synthetase" evidence="11">
    <location>
        <begin position="6"/>
        <end position="241"/>
    </location>
</feature>
<dbReference type="Gene3D" id="2.20.28.20">
    <property type="entry name" value="Methionyl-tRNA synthetase, Zn-domain"/>
    <property type="match status" value="1"/>
</dbReference>
<dbReference type="GO" id="GO:0004825">
    <property type="term" value="F:methionine-tRNA ligase activity"/>
    <property type="evidence" value="ECO:0007669"/>
    <property type="project" value="UniProtKB-EC"/>
</dbReference>
<dbReference type="InterPro" id="IPR029038">
    <property type="entry name" value="MetRS_Zn"/>
</dbReference>
<sequence>MAERIFIGVAWPYANGPLHLGHLAGSYLPADIFARYHRIIGNHVLMVSGSDQHGTPITLRAEDEGVEPKEIVERFHASFLDTWEKMGIDFDLFTTTGTRNHTETVQQVFLSLLEQGYIYKDTMLLPYSDQEKRFLPDRYVEGICPHCGHKKARGDQCDQCGKTLNPIDLIEPRGKRDGSKLEFRESEHFFLKLTSFEHSLLDWIKRQEHWRPNVLNFSRRFIEDGLKDRAITRDIEWGIPI</sequence>
<evidence type="ECO:0000259" key="11">
    <source>
        <dbReference type="Pfam" id="PF09334"/>
    </source>
</evidence>
<evidence type="ECO:0000256" key="8">
    <source>
        <dbReference type="ARBA" id="ARBA00023146"/>
    </source>
</evidence>
<dbReference type="SUPFAM" id="SSF57770">
    <property type="entry name" value="Methionyl-tRNA synthetase (MetRS), Zn-domain"/>
    <property type="match status" value="1"/>
</dbReference>
<dbReference type="InterPro" id="IPR015413">
    <property type="entry name" value="Methionyl/Leucyl_tRNA_Synth"/>
</dbReference>
<keyword evidence="6" id="KW-0067">ATP-binding</keyword>
<keyword evidence="7" id="KW-0648">Protein biosynthesis</keyword>
<accession>A0A382YU71</accession>
<evidence type="ECO:0000256" key="10">
    <source>
        <dbReference type="ARBA" id="ARBA00047364"/>
    </source>
</evidence>
<dbReference type="PROSITE" id="PS00178">
    <property type="entry name" value="AA_TRNA_LIGASE_I"/>
    <property type="match status" value="1"/>
</dbReference>